<dbReference type="Pfam" id="PF00326">
    <property type="entry name" value="Peptidase_S9"/>
    <property type="match status" value="1"/>
</dbReference>
<dbReference type="Gene3D" id="2.120.10.30">
    <property type="entry name" value="TolB, C-terminal domain"/>
    <property type="match status" value="2"/>
</dbReference>
<dbReference type="InterPro" id="IPR001375">
    <property type="entry name" value="Peptidase_S9_cat"/>
</dbReference>
<gene>
    <name evidence="4" type="ORF">KHA97_10245</name>
</gene>
<organism evidence="4 5">
    <name type="scientific">Lederbergia citri</name>
    <dbReference type="NCBI Taxonomy" id="2833580"/>
    <lineage>
        <taxon>Bacteria</taxon>
        <taxon>Bacillati</taxon>
        <taxon>Bacillota</taxon>
        <taxon>Bacilli</taxon>
        <taxon>Bacillales</taxon>
        <taxon>Bacillaceae</taxon>
        <taxon>Lederbergia</taxon>
    </lineage>
</organism>
<dbReference type="SUPFAM" id="SSF53474">
    <property type="entry name" value="alpha/beta-Hydrolases"/>
    <property type="match status" value="1"/>
</dbReference>
<dbReference type="PANTHER" id="PTHR42776">
    <property type="entry name" value="SERINE PEPTIDASE S9 FAMILY MEMBER"/>
    <property type="match status" value="1"/>
</dbReference>
<proteinExistence type="predicted"/>
<accession>A0A942TCS8</accession>
<dbReference type="PANTHER" id="PTHR42776:SF27">
    <property type="entry name" value="DIPEPTIDYL PEPTIDASE FAMILY MEMBER 6"/>
    <property type="match status" value="1"/>
</dbReference>
<dbReference type="InterPro" id="IPR015943">
    <property type="entry name" value="WD40/YVTN_repeat-like_dom_sf"/>
</dbReference>
<sequence length="673" mass="75470">MKRSLIPEDLFELKVVSDPQISPDGKNIVYVETRMDPITNTYNSRIWIVSTSGEREPRLFTSGPGLDYAPRWSPDGKWLAFVSTRRLHPQLWVMSSSGGEAELLTHIPYVGGTPVWSPDSQTIACVIHVGPKGPEENPSTPRQRFSKNVLVIDRLEYKLDTTGYLVGKHWQLFTITVVGPDRGNSRQLTFGNYDYSSPSWSPDGRFIAIAGNKTPERLDLALINDIWVLSAEGGELRKLTRSQGPADHPAWSPDGQTIAYVGHDRSNGGYTNPGIWMVHVAGGGPWEFTAGFPYPIGDKSIGDIRGHKEPTISLTWTPDGNSIYTCVSIEGAVHLWRFSLKDNQAIQLTDGNLVIYNVNFTPDTLQVAMAITTTTLPNDIWIADIYKKKITNEYRLTRVNEDFLSNLEISEPIRFTSSSKNGPEVEGWILYPPRWGNSKNQIPAILEIHGGPMVMYGYVFFLEFQLLASHGFAVVYTNPRGSMGYGQEFVAAIRGDWGNLDYTDLMAAMDNALSIGTLDPNRLGVAGGSYGGYMTNWIVTQTQRFKAAVSMRGISNLYSFFGTSDGGFLQADNYGGPPWELPEEYMEQSPIKYVASVRTPLLIIHSTHDFRVPIEQGEQFYTALKFQGRNVRMLRFINDTHELSRSGNPWHRVFRLEHIISWFQKHLKPSGNN</sequence>
<comment type="caution">
    <text evidence="4">The sequence shown here is derived from an EMBL/GenBank/DDBJ whole genome shotgun (WGS) entry which is preliminary data.</text>
</comment>
<dbReference type="Proteomes" id="UP000681414">
    <property type="component" value="Unassembled WGS sequence"/>
</dbReference>
<dbReference type="RefSeq" id="WP_213124652.1">
    <property type="nucleotide sequence ID" value="NZ_JAGYPG010000002.1"/>
</dbReference>
<dbReference type="Gene3D" id="3.40.50.1820">
    <property type="entry name" value="alpha/beta hydrolase"/>
    <property type="match status" value="1"/>
</dbReference>
<evidence type="ECO:0000313" key="4">
    <source>
        <dbReference type="EMBL" id="MBS4195435.1"/>
    </source>
</evidence>
<keyword evidence="5" id="KW-1185">Reference proteome</keyword>
<dbReference type="SUPFAM" id="SSF82171">
    <property type="entry name" value="DPP6 N-terminal domain-like"/>
    <property type="match status" value="1"/>
</dbReference>
<keyword evidence="2" id="KW-0645">Protease</keyword>
<dbReference type="Gene3D" id="2.130.10.10">
    <property type="entry name" value="YVTN repeat-like/Quinoprotein amine dehydrogenase"/>
    <property type="match status" value="1"/>
</dbReference>
<reference evidence="4 5" key="1">
    <citation type="submission" date="2021-05" db="EMBL/GenBank/DDBJ databases">
        <title>Novel Bacillus species.</title>
        <authorList>
            <person name="Liu G."/>
        </authorList>
    </citation>
    <scope>NUCLEOTIDE SEQUENCE [LARGE SCALE GENOMIC DNA]</scope>
    <source>
        <strain evidence="5">FJAT-49780</strain>
    </source>
</reference>
<dbReference type="InterPro" id="IPR011659">
    <property type="entry name" value="WD40"/>
</dbReference>
<evidence type="ECO:0000313" key="5">
    <source>
        <dbReference type="Proteomes" id="UP000681414"/>
    </source>
</evidence>
<dbReference type="InterPro" id="IPR001680">
    <property type="entry name" value="WD40_rpt"/>
</dbReference>
<evidence type="ECO:0000256" key="1">
    <source>
        <dbReference type="ARBA" id="ARBA00022801"/>
    </source>
</evidence>
<dbReference type="GO" id="GO:0006508">
    <property type="term" value="P:proteolysis"/>
    <property type="evidence" value="ECO:0007669"/>
    <property type="project" value="InterPro"/>
</dbReference>
<dbReference type="InterPro" id="IPR029058">
    <property type="entry name" value="AB_hydrolase_fold"/>
</dbReference>
<dbReference type="Pfam" id="PF00400">
    <property type="entry name" value="WD40"/>
    <property type="match status" value="1"/>
</dbReference>
<keyword evidence="1" id="KW-0378">Hydrolase</keyword>
<name>A0A942TCS8_9BACI</name>
<keyword evidence="2" id="KW-0720">Serine protease</keyword>
<dbReference type="EMBL" id="JAGYPG010000002">
    <property type="protein sequence ID" value="MBS4195435.1"/>
    <property type="molecule type" value="Genomic_DNA"/>
</dbReference>
<evidence type="ECO:0000256" key="2">
    <source>
        <dbReference type="ARBA" id="ARBA00022825"/>
    </source>
</evidence>
<dbReference type="GO" id="GO:0004252">
    <property type="term" value="F:serine-type endopeptidase activity"/>
    <property type="evidence" value="ECO:0007669"/>
    <property type="project" value="TreeGrafter"/>
</dbReference>
<protein>
    <submittedName>
        <fullName evidence="4">S9 family peptidase</fullName>
    </submittedName>
</protein>
<dbReference type="AlphaFoldDB" id="A0A942TCS8"/>
<dbReference type="Pfam" id="PF07676">
    <property type="entry name" value="PD40"/>
    <property type="match status" value="3"/>
</dbReference>
<feature type="domain" description="Peptidase S9 prolyl oligopeptidase catalytic" evidence="3">
    <location>
        <begin position="460"/>
        <end position="668"/>
    </location>
</feature>
<evidence type="ECO:0000259" key="3">
    <source>
        <dbReference type="Pfam" id="PF00326"/>
    </source>
</evidence>
<dbReference type="InterPro" id="IPR011042">
    <property type="entry name" value="6-blade_b-propeller_TolB-like"/>
</dbReference>